<feature type="chain" id="PRO_5040238386" evidence="1">
    <location>
        <begin position="18"/>
        <end position="60"/>
    </location>
</feature>
<comment type="caution">
    <text evidence="2">The sequence shown here is derived from an EMBL/GenBank/DDBJ whole genome shotgun (WGS) entry which is preliminary data.</text>
</comment>
<feature type="signal peptide" evidence="1">
    <location>
        <begin position="1"/>
        <end position="17"/>
    </location>
</feature>
<evidence type="ECO:0000313" key="3">
    <source>
        <dbReference type="Proteomes" id="UP000748025"/>
    </source>
</evidence>
<reference evidence="2" key="1">
    <citation type="journal article" date="2020" name="bioRxiv">
        <title>Whole genome comparisons of ergot fungi reveals the divergence and evolution of species within the genus Claviceps are the result of varying mechanisms driving genome evolution and host range expansion.</title>
        <authorList>
            <person name="Wyka S.A."/>
            <person name="Mondo S.J."/>
            <person name="Liu M."/>
            <person name="Dettman J."/>
            <person name="Nalam V."/>
            <person name="Broders K.D."/>
        </authorList>
    </citation>
    <scope>NUCLEOTIDE SEQUENCE</scope>
    <source>
        <strain evidence="2">CCC 602</strain>
    </source>
</reference>
<organism evidence="2 3">
    <name type="scientific">Claviceps pusilla</name>
    <dbReference type="NCBI Taxonomy" id="123648"/>
    <lineage>
        <taxon>Eukaryota</taxon>
        <taxon>Fungi</taxon>
        <taxon>Dikarya</taxon>
        <taxon>Ascomycota</taxon>
        <taxon>Pezizomycotina</taxon>
        <taxon>Sordariomycetes</taxon>
        <taxon>Hypocreomycetidae</taxon>
        <taxon>Hypocreales</taxon>
        <taxon>Clavicipitaceae</taxon>
        <taxon>Claviceps</taxon>
    </lineage>
</organism>
<accession>A0A9P7NIK6</accession>
<proteinExistence type="predicted"/>
<name>A0A9P7NIK6_9HYPO</name>
<gene>
    <name evidence="2" type="ORF">E4U43_001075</name>
</gene>
<keyword evidence="1" id="KW-0732">Signal</keyword>
<dbReference type="AlphaFoldDB" id="A0A9P7NIK6"/>
<evidence type="ECO:0000313" key="2">
    <source>
        <dbReference type="EMBL" id="KAG6017475.1"/>
    </source>
</evidence>
<sequence length="60" mass="6410">MQFLSVLILSLSGLAMANPVPDNAAKPEAAAVKPNVITPMGPCVIFDDCDRRGCCLHLRK</sequence>
<evidence type="ECO:0000256" key="1">
    <source>
        <dbReference type="SAM" id="SignalP"/>
    </source>
</evidence>
<keyword evidence="3" id="KW-1185">Reference proteome</keyword>
<dbReference type="EMBL" id="SRPW01000133">
    <property type="protein sequence ID" value="KAG6017475.1"/>
    <property type="molecule type" value="Genomic_DNA"/>
</dbReference>
<protein>
    <submittedName>
        <fullName evidence="2">Uncharacterized protein</fullName>
    </submittedName>
</protein>
<dbReference type="Proteomes" id="UP000748025">
    <property type="component" value="Unassembled WGS sequence"/>
</dbReference>